<reference evidence="5" key="1">
    <citation type="journal article" date="2019" name="Int. J. Syst. Evol. Microbiol.">
        <title>The Global Catalogue of Microorganisms (GCM) 10K type strain sequencing project: providing services to taxonomists for standard genome sequencing and annotation.</title>
        <authorList>
            <consortium name="The Broad Institute Genomics Platform"/>
            <consortium name="The Broad Institute Genome Sequencing Center for Infectious Disease"/>
            <person name="Wu L."/>
            <person name="Ma J."/>
        </authorList>
    </citation>
    <scope>NUCLEOTIDE SEQUENCE [LARGE SCALE GENOMIC DNA]</scope>
    <source>
        <strain evidence="5">CCUG 60022</strain>
    </source>
</reference>
<dbReference type="InterPro" id="IPR034660">
    <property type="entry name" value="DinB/YfiT-like"/>
</dbReference>
<keyword evidence="2" id="KW-0479">Metal-binding</keyword>
<evidence type="ECO:0000313" key="4">
    <source>
        <dbReference type="EMBL" id="MFD0761545.1"/>
    </source>
</evidence>
<dbReference type="Proteomes" id="UP001597032">
    <property type="component" value="Unassembled WGS sequence"/>
</dbReference>
<evidence type="ECO:0000256" key="3">
    <source>
        <dbReference type="SAM" id="SignalP"/>
    </source>
</evidence>
<dbReference type="SUPFAM" id="SSF109854">
    <property type="entry name" value="DinB/YfiT-like putative metalloenzymes"/>
    <property type="match status" value="1"/>
</dbReference>
<evidence type="ECO:0000256" key="1">
    <source>
        <dbReference type="ARBA" id="ARBA00008635"/>
    </source>
</evidence>
<sequence length="171" mass="19880">MKIKNLLIAFIVLISNNLIAQNDAISAFLLKWENSKNYLIEIADAMPEESYNFKPIERQMSFKEQLLHIRTNMVWLSETYFMNENFTKTGKINPTTKKEIIEELTITFNKVSKIINQTSLDDLTTKVDFFAGSKSKLQILNLLQDHVTHHRGQLIVYLNLNNITPPKYSGW</sequence>
<dbReference type="InterPro" id="IPR007837">
    <property type="entry name" value="DinB"/>
</dbReference>
<dbReference type="Pfam" id="PF05163">
    <property type="entry name" value="DinB"/>
    <property type="match status" value="1"/>
</dbReference>
<dbReference type="Gene3D" id="1.20.120.450">
    <property type="entry name" value="dinb family like domain"/>
    <property type="match status" value="1"/>
</dbReference>
<keyword evidence="5" id="KW-1185">Reference proteome</keyword>
<evidence type="ECO:0000313" key="5">
    <source>
        <dbReference type="Proteomes" id="UP001597032"/>
    </source>
</evidence>
<organism evidence="4 5">
    <name type="scientific">Lutibacter aestuarii</name>
    <dbReference type="NCBI Taxonomy" id="861111"/>
    <lineage>
        <taxon>Bacteria</taxon>
        <taxon>Pseudomonadati</taxon>
        <taxon>Bacteroidota</taxon>
        <taxon>Flavobacteriia</taxon>
        <taxon>Flavobacteriales</taxon>
        <taxon>Flavobacteriaceae</taxon>
        <taxon>Lutibacter</taxon>
    </lineage>
</organism>
<evidence type="ECO:0000256" key="2">
    <source>
        <dbReference type="ARBA" id="ARBA00022723"/>
    </source>
</evidence>
<dbReference type="RefSeq" id="WP_298262789.1">
    <property type="nucleotide sequence ID" value="NZ_JBHTIC010000006.1"/>
</dbReference>
<comment type="similarity">
    <text evidence="1">Belongs to the DinB family.</text>
</comment>
<name>A0ABW2Z9G9_9FLAO</name>
<feature type="chain" id="PRO_5047501662" evidence="3">
    <location>
        <begin position="21"/>
        <end position="171"/>
    </location>
</feature>
<comment type="caution">
    <text evidence="4">The sequence shown here is derived from an EMBL/GenBank/DDBJ whole genome shotgun (WGS) entry which is preliminary data.</text>
</comment>
<dbReference type="EMBL" id="JBHTIC010000006">
    <property type="protein sequence ID" value="MFD0761545.1"/>
    <property type="molecule type" value="Genomic_DNA"/>
</dbReference>
<feature type="signal peptide" evidence="3">
    <location>
        <begin position="1"/>
        <end position="20"/>
    </location>
</feature>
<protein>
    <submittedName>
        <fullName evidence="4">DinB family protein</fullName>
    </submittedName>
</protein>
<accession>A0ABW2Z9G9</accession>
<keyword evidence="3" id="KW-0732">Signal</keyword>
<proteinExistence type="inferred from homology"/>
<gene>
    <name evidence="4" type="ORF">ACFQZW_05580</name>
</gene>